<gene>
    <name evidence="1" type="ORF">GGR16_001778</name>
</gene>
<protein>
    <submittedName>
        <fullName evidence="1">Uncharacterized protein</fullName>
    </submittedName>
</protein>
<dbReference type="Proteomes" id="UP000577362">
    <property type="component" value="Unassembled WGS sequence"/>
</dbReference>
<accession>A0A840BZN3</accession>
<comment type="caution">
    <text evidence="1">The sequence shown here is derived from an EMBL/GenBank/DDBJ whole genome shotgun (WGS) entry which is preliminary data.</text>
</comment>
<dbReference type="AlphaFoldDB" id="A0A840BZN3"/>
<dbReference type="EMBL" id="JACIEN010000002">
    <property type="protein sequence ID" value="MBB4016749.1"/>
    <property type="molecule type" value="Genomic_DNA"/>
</dbReference>
<name>A0A840BZN3_9HYPH</name>
<keyword evidence="2" id="KW-1185">Reference proteome</keyword>
<reference evidence="1 2" key="1">
    <citation type="submission" date="2020-08" db="EMBL/GenBank/DDBJ databases">
        <title>Genomic Encyclopedia of Type Strains, Phase IV (KMG-IV): sequencing the most valuable type-strain genomes for metagenomic binning, comparative biology and taxonomic classification.</title>
        <authorList>
            <person name="Goeker M."/>
        </authorList>
    </citation>
    <scope>NUCLEOTIDE SEQUENCE [LARGE SCALE GENOMIC DNA]</scope>
    <source>
        <strain evidence="1 2">DSM 103737</strain>
    </source>
</reference>
<sequence>MSLPTLSDDELRVPGRDGELRTILRAVPVIYDLLRATYGAWLARDPQNADSLVRLHGALIIMSLADLPEEEQRPVSRRLVALMRESGLTAQHIRQLDAAVALELMAVVRAQNRCSQRRQRHLAAVIAARLGAMDSRATAAAA</sequence>
<evidence type="ECO:0000313" key="1">
    <source>
        <dbReference type="EMBL" id="MBB4016749.1"/>
    </source>
</evidence>
<organism evidence="1 2">
    <name type="scientific">Chelatococcus caeni</name>
    <dbReference type="NCBI Taxonomy" id="1348468"/>
    <lineage>
        <taxon>Bacteria</taxon>
        <taxon>Pseudomonadati</taxon>
        <taxon>Pseudomonadota</taxon>
        <taxon>Alphaproteobacteria</taxon>
        <taxon>Hyphomicrobiales</taxon>
        <taxon>Chelatococcaceae</taxon>
        <taxon>Chelatococcus</taxon>
    </lineage>
</organism>
<proteinExistence type="predicted"/>
<dbReference type="RefSeq" id="WP_019402760.1">
    <property type="nucleotide sequence ID" value="NZ_JACIEN010000002.1"/>
</dbReference>
<evidence type="ECO:0000313" key="2">
    <source>
        <dbReference type="Proteomes" id="UP000577362"/>
    </source>
</evidence>